<keyword evidence="1" id="KW-0472">Membrane</keyword>
<evidence type="ECO:0000256" key="1">
    <source>
        <dbReference type="SAM" id="Phobius"/>
    </source>
</evidence>
<feature type="transmembrane region" description="Helical" evidence="1">
    <location>
        <begin position="113"/>
        <end position="132"/>
    </location>
</feature>
<feature type="transmembrane region" description="Helical" evidence="1">
    <location>
        <begin position="44"/>
        <end position="66"/>
    </location>
</feature>
<dbReference type="EMBL" id="CP157390">
    <property type="protein sequence ID" value="XBM49729.1"/>
    <property type="molecule type" value="Genomic_DNA"/>
</dbReference>
<reference evidence="2" key="1">
    <citation type="submission" date="2024-05" db="EMBL/GenBank/DDBJ databases">
        <title>The Natural Products Discovery Center: Release of the First 8490 Sequenced Strains for Exploring Actinobacteria Biosynthetic Diversity.</title>
        <authorList>
            <person name="Kalkreuter E."/>
            <person name="Kautsar S.A."/>
            <person name="Yang D."/>
            <person name="Bader C.D."/>
            <person name="Teijaro C.N."/>
            <person name="Fluegel L."/>
            <person name="Davis C.M."/>
            <person name="Simpson J.R."/>
            <person name="Lauterbach L."/>
            <person name="Steele A.D."/>
            <person name="Gui C."/>
            <person name="Meng S."/>
            <person name="Li G."/>
            <person name="Viehrig K."/>
            <person name="Ye F."/>
            <person name="Su P."/>
            <person name="Kiefer A.F."/>
            <person name="Nichols A."/>
            <person name="Cepeda A.J."/>
            <person name="Yan W."/>
            <person name="Fan B."/>
            <person name="Jiang Y."/>
            <person name="Adhikari A."/>
            <person name="Zheng C.-J."/>
            <person name="Schuster L."/>
            <person name="Cowan T.M."/>
            <person name="Smanski M.J."/>
            <person name="Chevrette M.G."/>
            <person name="de Carvalho L.P.S."/>
            <person name="Shen B."/>
        </authorList>
    </citation>
    <scope>NUCLEOTIDE SEQUENCE</scope>
    <source>
        <strain evidence="2">NPDC080035</strain>
    </source>
</reference>
<evidence type="ECO:0000313" key="2">
    <source>
        <dbReference type="EMBL" id="XBM49729.1"/>
    </source>
</evidence>
<protein>
    <recommendedName>
        <fullName evidence="3">Modulator of FtsH protease</fullName>
    </recommendedName>
</protein>
<feature type="transmembrane region" description="Helical" evidence="1">
    <location>
        <begin position="72"/>
        <end position="93"/>
    </location>
</feature>
<organism evidence="2">
    <name type="scientific">Leifsonia sp. NPDC080035</name>
    <dbReference type="NCBI Taxonomy" id="3143936"/>
    <lineage>
        <taxon>Bacteria</taxon>
        <taxon>Bacillati</taxon>
        <taxon>Actinomycetota</taxon>
        <taxon>Actinomycetes</taxon>
        <taxon>Micrococcales</taxon>
        <taxon>Microbacteriaceae</taxon>
        <taxon>Leifsonia</taxon>
    </lineage>
</organism>
<evidence type="ECO:0008006" key="3">
    <source>
        <dbReference type="Google" id="ProtNLM"/>
    </source>
</evidence>
<dbReference type="RefSeq" id="WP_348789640.1">
    <property type="nucleotide sequence ID" value="NZ_CP157390.1"/>
</dbReference>
<keyword evidence="1" id="KW-1133">Transmembrane helix</keyword>
<feature type="transmembrane region" description="Helical" evidence="1">
    <location>
        <begin position="138"/>
        <end position="163"/>
    </location>
</feature>
<name>A0AAU7GI97_9MICO</name>
<keyword evidence="1" id="KW-0812">Transmembrane</keyword>
<accession>A0AAU7GI97</accession>
<proteinExistence type="predicted"/>
<gene>
    <name evidence="2" type="ORF">AAME72_07640</name>
</gene>
<feature type="transmembrane region" description="Helical" evidence="1">
    <location>
        <begin position="12"/>
        <end position="32"/>
    </location>
</feature>
<sequence>MDGIFREWSEFNVAVAGAGAALGGLLIVALSVNIRQIAESRGLAARAGASIATLILGVVLSCAALIPGQLTWGFGIQVLAGTALCGIVAVRSAVAIRRDSAATGYGRWDAERIALFGLPLVFDLAAGVLLLGGAGLAALGLVFVAVGTMLAIVTTVLFSWIALVEVLR</sequence>
<dbReference type="AlphaFoldDB" id="A0AAU7GI97"/>